<sequence>MTLRIGHIFVKFTNIFCLIFQKRQNEAQKNRPAVESFQKHWGFDPALIRFCRIARGRCEMLTIFMGQ</sequence>
<evidence type="ECO:0000313" key="2">
    <source>
        <dbReference type="Proteomes" id="UP000183002"/>
    </source>
</evidence>
<keyword evidence="2" id="KW-1185">Reference proteome</keyword>
<accession>A0A1H8FL91</accession>
<proteinExistence type="predicted"/>
<dbReference type="RefSeq" id="WP_050519622.1">
    <property type="nucleotide sequence ID" value="NZ_LGHU01000063.1"/>
</dbReference>
<protein>
    <submittedName>
        <fullName evidence="1">Uncharacterized protein</fullName>
    </submittedName>
</protein>
<name>A0A1H8FL91_9RHOB</name>
<dbReference type="Proteomes" id="UP000183002">
    <property type="component" value="Unassembled WGS sequence"/>
</dbReference>
<dbReference type="AlphaFoldDB" id="A0A1H8FL91"/>
<evidence type="ECO:0000313" key="1">
    <source>
        <dbReference type="EMBL" id="SEN32442.1"/>
    </source>
</evidence>
<reference evidence="1 2" key="1">
    <citation type="submission" date="2016-10" db="EMBL/GenBank/DDBJ databases">
        <authorList>
            <person name="de Groot N.N."/>
        </authorList>
    </citation>
    <scope>NUCLEOTIDE SEQUENCE [LARGE SCALE GENOMIC DNA]</scope>
    <source>
        <strain evidence="1 2">CGMCC 1.10836</strain>
    </source>
</reference>
<organism evidence="1 2">
    <name type="scientific">Pseudorhodobacter antarcticus</name>
    <dbReference type="NCBI Taxonomy" id="1077947"/>
    <lineage>
        <taxon>Bacteria</taxon>
        <taxon>Pseudomonadati</taxon>
        <taxon>Pseudomonadota</taxon>
        <taxon>Alphaproteobacteria</taxon>
        <taxon>Rhodobacterales</taxon>
        <taxon>Paracoccaceae</taxon>
        <taxon>Pseudorhodobacter</taxon>
    </lineage>
</organism>
<dbReference type="EMBL" id="FOCO01000011">
    <property type="protein sequence ID" value="SEN32442.1"/>
    <property type="molecule type" value="Genomic_DNA"/>
</dbReference>
<gene>
    <name evidence="1" type="ORF">SAMN05216227_101146</name>
</gene>